<dbReference type="PROSITE" id="PS51354">
    <property type="entry name" value="GLUTAREDOXIN_2"/>
    <property type="match status" value="1"/>
</dbReference>
<name>D2VEW3_NAEGR</name>
<keyword evidence="5" id="KW-1185">Reference proteome</keyword>
<evidence type="ECO:0000256" key="2">
    <source>
        <dbReference type="SAM" id="MobiDB-lite"/>
    </source>
</evidence>
<dbReference type="SUPFAM" id="SSF52833">
    <property type="entry name" value="Thioredoxin-like"/>
    <property type="match status" value="1"/>
</dbReference>
<dbReference type="VEuPathDB" id="AmoebaDB:NAEGRDRAFT_33530"/>
<evidence type="ECO:0000256" key="1">
    <source>
        <dbReference type="ARBA" id="ARBA00023284"/>
    </source>
</evidence>
<dbReference type="InterPro" id="IPR036249">
    <property type="entry name" value="Thioredoxin-like_sf"/>
</dbReference>
<dbReference type="AlphaFoldDB" id="D2VEW3"/>
<feature type="domain" description="Glutaredoxin" evidence="3">
    <location>
        <begin position="58"/>
        <end position="124"/>
    </location>
</feature>
<dbReference type="InParanoid" id="D2VEW3"/>
<sequence>MSSNNNNTIEPILKVKDDEQPSSELKNKQTIDDTPLDEETRKKVEEILGKTPIVLLIKGDADRPFCKFSKRIVSLLISRGIQFSSFDVKSLDQNDEAQKKIYLGFKKYGNFPTFPQVYVNKELVGGLDICSGLDEENQLISTIKE</sequence>
<protein>
    <submittedName>
        <fullName evidence="4">Predicted protein</fullName>
    </submittedName>
</protein>
<feature type="region of interest" description="Disordered" evidence="2">
    <location>
        <begin position="1"/>
        <end position="37"/>
    </location>
</feature>
<dbReference type="PANTHER" id="PTHR10293">
    <property type="entry name" value="GLUTAREDOXIN FAMILY MEMBER"/>
    <property type="match status" value="1"/>
</dbReference>
<evidence type="ECO:0000313" key="4">
    <source>
        <dbReference type="EMBL" id="EFC44673.1"/>
    </source>
</evidence>
<dbReference type="InterPro" id="IPR002109">
    <property type="entry name" value="Glutaredoxin"/>
</dbReference>
<dbReference type="KEGG" id="ngr:NAEGRDRAFT_33530"/>
<evidence type="ECO:0000313" key="5">
    <source>
        <dbReference type="Proteomes" id="UP000006671"/>
    </source>
</evidence>
<dbReference type="STRING" id="5762.D2VEW3"/>
<dbReference type="Proteomes" id="UP000006671">
    <property type="component" value="Unassembled WGS sequence"/>
</dbReference>
<reference evidence="4 5" key="1">
    <citation type="journal article" date="2010" name="Cell">
        <title>The genome of Naegleria gruberi illuminates early eukaryotic versatility.</title>
        <authorList>
            <person name="Fritz-Laylin L.K."/>
            <person name="Prochnik S.E."/>
            <person name="Ginger M.L."/>
            <person name="Dacks J.B."/>
            <person name="Carpenter M.L."/>
            <person name="Field M.C."/>
            <person name="Kuo A."/>
            <person name="Paredez A."/>
            <person name="Chapman J."/>
            <person name="Pham J."/>
            <person name="Shu S."/>
            <person name="Neupane R."/>
            <person name="Cipriano M."/>
            <person name="Mancuso J."/>
            <person name="Tu H."/>
            <person name="Salamov A."/>
            <person name="Lindquist E."/>
            <person name="Shapiro H."/>
            <person name="Lucas S."/>
            <person name="Grigoriev I.V."/>
            <person name="Cande W.Z."/>
            <person name="Fulton C."/>
            <person name="Rokhsar D.S."/>
            <person name="Dawson S.C."/>
        </authorList>
    </citation>
    <scope>NUCLEOTIDE SEQUENCE [LARGE SCALE GENOMIC DNA]</scope>
    <source>
        <strain evidence="4 5">NEG-M</strain>
    </source>
</reference>
<dbReference type="Gene3D" id="3.40.30.10">
    <property type="entry name" value="Glutaredoxin"/>
    <property type="match status" value="1"/>
</dbReference>
<dbReference type="OrthoDB" id="415696at2759"/>
<accession>D2VEW3</accession>
<dbReference type="InterPro" id="IPR004480">
    <property type="entry name" value="Monothiol_GRX-rel"/>
</dbReference>
<keyword evidence="1" id="KW-0676">Redox-active center</keyword>
<dbReference type="Pfam" id="PF00462">
    <property type="entry name" value="Glutaredoxin"/>
    <property type="match status" value="1"/>
</dbReference>
<dbReference type="GO" id="GO:0005739">
    <property type="term" value="C:mitochondrion"/>
    <property type="evidence" value="ECO:0007669"/>
    <property type="project" value="UniProtKB-ARBA"/>
</dbReference>
<dbReference type="eggNOG" id="KOG0911">
    <property type="taxonomic scope" value="Eukaryota"/>
</dbReference>
<dbReference type="EMBL" id="GG738867">
    <property type="protein sequence ID" value="EFC44673.1"/>
    <property type="molecule type" value="Genomic_DNA"/>
</dbReference>
<feature type="compositionally biased region" description="Basic and acidic residues" evidence="2">
    <location>
        <begin position="13"/>
        <end position="31"/>
    </location>
</feature>
<proteinExistence type="predicted"/>
<evidence type="ECO:0000259" key="3">
    <source>
        <dbReference type="Pfam" id="PF00462"/>
    </source>
</evidence>
<dbReference type="RefSeq" id="XP_002677417.1">
    <property type="nucleotide sequence ID" value="XM_002677371.1"/>
</dbReference>
<dbReference type="PANTHER" id="PTHR10293:SF16">
    <property type="entry name" value="GLUTAREDOXIN-RELATED PROTEIN 5, MITOCHONDRIAL"/>
    <property type="match status" value="1"/>
</dbReference>
<dbReference type="GeneID" id="8856884"/>
<gene>
    <name evidence="4" type="ORF">NAEGRDRAFT_33530</name>
</gene>
<feature type="non-terminal residue" evidence="4">
    <location>
        <position position="145"/>
    </location>
</feature>
<organism evidence="5">
    <name type="scientific">Naegleria gruberi</name>
    <name type="common">Amoeba</name>
    <dbReference type="NCBI Taxonomy" id="5762"/>
    <lineage>
        <taxon>Eukaryota</taxon>
        <taxon>Discoba</taxon>
        <taxon>Heterolobosea</taxon>
        <taxon>Tetramitia</taxon>
        <taxon>Eutetramitia</taxon>
        <taxon>Vahlkampfiidae</taxon>
        <taxon>Naegleria</taxon>
    </lineage>
</organism>